<organism evidence="2 3">
    <name type="scientific">Streptomyces inhibens</name>
    <dbReference type="NCBI Taxonomy" id="2293571"/>
    <lineage>
        <taxon>Bacteria</taxon>
        <taxon>Bacillati</taxon>
        <taxon>Actinomycetota</taxon>
        <taxon>Actinomycetes</taxon>
        <taxon>Kitasatosporales</taxon>
        <taxon>Streptomycetaceae</taxon>
        <taxon>Streptomyces</taxon>
    </lineage>
</organism>
<dbReference type="AlphaFoldDB" id="A0A371QA87"/>
<dbReference type="Gene3D" id="3.20.20.140">
    <property type="entry name" value="Metal-dependent hydrolases"/>
    <property type="match status" value="1"/>
</dbReference>
<dbReference type="Gene3D" id="2.30.40.10">
    <property type="entry name" value="Urease, subunit C, domain 1"/>
    <property type="match status" value="1"/>
</dbReference>
<keyword evidence="3" id="KW-1185">Reference proteome</keyword>
<comment type="caution">
    <text evidence="2">The sequence shown here is derived from an EMBL/GenBank/DDBJ whole genome shotgun (WGS) entry which is preliminary data.</text>
</comment>
<protein>
    <submittedName>
        <fullName evidence="2">Amidohydrolase</fullName>
    </submittedName>
</protein>
<feature type="domain" description="Amidohydrolase-related" evidence="1">
    <location>
        <begin position="61"/>
        <end position="396"/>
    </location>
</feature>
<dbReference type="PANTHER" id="PTHR43794:SF5">
    <property type="entry name" value="CHLOROHYDROLASE FAMILY PROTEIN"/>
    <property type="match status" value="1"/>
</dbReference>
<dbReference type="SUPFAM" id="SSF51338">
    <property type="entry name" value="Composite domain of metallo-dependent hydrolases"/>
    <property type="match status" value="2"/>
</dbReference>
<evidence type="ECO:0000313" key="2">
    <source>
        <dbReference type="EMBL" id="REK91635.1"/>
    </source>
</evidence>
<accession>A0A371QA87</accession>
<dbReference type="PANTHER" id="PTHR43794">
    <property type="entry name" value="AMINOHYDROLASE SSNA-RELATED"/>
    <property type="match status" value="1"/>
</dbReference>
<gene>
    <name evidence="2" type="ORF">DY245_03240</name>
</gene>
<dbReference type="InterPro" id="IPR006680">
    <property type="entry name" value="Amidohydro-rel"/>
</dbReference>
<dbReference type="Proteomes" id="UP000262477">
    <property type="component" value="Unassembled WGS sequence"/>
</dbReference>
<dbReference type="InterPro" id="IPR011059">
    <property type="entry name" value="Metal-dep_hydrolase_composite"/>
</dbReference>
<evidence type="ECO:0000313" key="3">
    <source>
        <dbReference type="Proteomes" id="UP000262477"/>
    </source>
</evidence>
<dbReference type="EMBL" id="QUAC01000019">
    <property type="protein sequence ID" value="REK91635.1"/>
    <property type="molecule type" value="Genomic_DNA"/>
</dbReference>
<keyword evidence="2" id="KW-0378">Hydrolase</keyword>
<dbReference type="SUPFAM" id="SSF51556">
    <property type="entry name" value="Metallo-dependent hydrolases"/>
    <property type="match status" value="1"/>
</dbReference>
<dbReference type="InterPro" id="IPR032466">
    <property type="entry name" value="Metal_Hydrolase"/>
</dbReference>
<dbReference type="InterPro" id="IPR050287">
    <property type="entry name" value="MTA/SAH_deaminase"/>
</dbReference>
<dbReference type="NCBIfam" id="NF006056">
    <property type="entry name" value="PRK08204.1"/>
    <property type="match status" value="1"/>
</dbReference>
<reference evidence="2 3" key="1">
    <citation type="submission" date="2018-08" db="EMBL/GenBank/DDBJ databases">
        <title>Streptomyces NEAU-D10 sp. nov., a novel Actinomycete isolated from soil.</title>
        <authorList>
            <person name="Jin L."/>
        </authorList>
    </citation>
    <scope>NUCLEOTIDE SEQUENCE [LARGE SCALE GENOMIC DNA]</scope>
    <source>
        <strain evidence="2 3">NEAU-D10</strain>
    </source>
</reference>
<sequence>MGHRMTTARLLVTGGRVLSMDPALGELPVADVLVEDGRITDVRQDLDATGVYERIDAHGCLVLPGFIDTHRHMWQAALRGSGADQTLDQYFATVLHSLAPRLTADDLHLGNLLSALGALDAGVTTVQDISNIAKPTEEHTDALLDALTDSGLRSVFAYGHGTAQDARRVRTRRLHAKDALVTMALNAEAGGDETIRRNGDLARELELPTALHVRGGRPVSRLRRLGVLRPGTVFIHGTGLEAGELEMVRDSGGALSIAPAIEMTMGHGLPPFAAAAAAGLRPSLSVDVEVAAPSDMFTQMRAAFQVGRFAALQGHAGPGAPLLTAREVLEFATIGGAEALGMADRTGSLTPGKQADLIVLRTDRPGVAPLHDATGAVVSAMDRADVDTVLVAGRIVKRAGRLLYAGLPRLLARAEEVRERLAGR</sequence>
<dbReference type="Pfam" id="PF01979">
    <property type="entry name" value="Amidohydro_1"/>
    <property type="match status" value="1"/>
</dbReference>
<proteinExistence type="predicted"/>
<evidence type="ECO:0000259" key="1">
    <source>
        <dbReference type="Pfam" id="PF01979"/>
    </source>
</evidence>
<name>A0A371QA87_STRIH</name>
<dbReference type="GO" id="GO:0016810">
    <property type="term" value="F:hydrolase activity, acting on carbon-nitrogen (but not peptide) bonds"/>
    <property type="evidence" value="ECO:0007669"/>
    <property type="project" value="InterPro"/>
</dbReference>